<dbReference type="InterPro" id="IPR036770">
    <property type="entry name" value="Ankyrin_rpt-contain_sf"/>
</dbReference>
<evidence type="ECO:0000313" key="2">
    <source>
        <dbReference type="Proteomes" id="UP000236316"/>
    </source>
</evidence>
<dbReference type="KEGG" id="vg:35382167"/>
<gene>
    <name evidence="1" type="ORF">ORPV_385</name>
</gene>
<dbReference type="Proteomes" id="UP000236316">
    <property type="component" value="Segment"/>
</dbReference>
<evidence type="ECO:0000313" key="1">
    <source>
        <dbReference type="EMBL" id="SNW62289.1"/>
    </source>
</evidence>
<proteinExistence type="predicted"/>
<dbReference type="Gene3D" id="1.25.40.20">
    <property type="entry name" value="Ankyrin repeat-containing domain"/>
    <property type="match status" value="1"/>
</dbReference>
<dbReference type="OrthoDB" id="517at944644"/>
<dbReference type="SUPFAM" id="SSF48403">
    <property type="entry name" value="Ankyrin repeat"/>
    <property type="match status" value="1"/>
</dbReference>
<dbReference type="RefSeq" id="YP_009448591.1">
    <property type="nucleotide sequence ID" value="NC_036594.1"/>
</dbReference>
<dbReference type="EMBL" id="LT906555">
    <property type="protein sequence ID" value="SNW62289.1"/>
    <property type="molecule type" value="Genomic_DNA"/>
</dbReference>
<name>A0A2I2L496_9VIRU</name>
<accession>A0A2I2L496</accession>
<protein>
    <submittedName>
        <fullName evidence="1">Ankyrin-repeat protein</fullName>
    </submittedName>
</protein>
<organism evidence="1">
    <name type="scientific">Orpheovirus IHUMI-LCC2</name>
    <dbReference type="NCBI Taxonomy" id="2023057"/>
    <lineage>
        <taxon>Viruses</taxon>
        <taxon>Varidnaviria</taxon>
        <taxon>Bamfordvirae</taxon>
        <taxon>Nucleocytoviricota</taxon>
        <taxon>Megaviricetes</taxon>
        <taxon>Pimascovirales</taxon>
        <taxon>Ocovirineae</taxon>
        <taxon>Orpheoviridae</taxon>
        <taxon>Alphaorpheovirus</taxon>
        <taxon>Alphaorpheovirus massiliense</taxon>
    </lineage>
</organism>
<keyword evidence="2" id="KW-1185">Reference proteome</keyword>
<reference evidence="1" key="1">
    <citation type="submission" date="2017-08" db="EMBL/GenBank/DDBJ databases">
        <authorList>
            <consortium name="Urmite Genomes"/>
        </authorList>
    </citation>
    <scope>NUCLEOTIDE SEQUENCE [LARGE SCALE GENOMIC DNA]</scope>
    <source>
        <strain evidence="1">IHUMI-LCC2</strain>
    </source>
</reference>
<sequence>MIEYNIITKDVFHYMINTFLSIDERNILRLLNKKYRDKYKNNINLRTLVKNGNIGTLQYLYITNHNYYKCIRLAAKLEKWDIFSWISNLRHKDTYERVGGNSKFKMCYNFYSIDNKISIIKLLKDNLHLLSFINPNIDLNIIIENNIVTEEPYLLTWLTLLRYGIRCSNNDITSVEKLLYYITEHGSMEALKFIHNISKLILNVSTDKSNDIVRHAIEGRSLEKLRWLYENGYKLGYHILPHPYNTPEIIDWLIDNYLYENNQNKCEIYGGDLFVAIMHQNTYATKRLIDIGIKPDSSILGIISKHNDINLLDWALKYDININNDDVKYIYGNAMKHNNIKIINWLKDKGFYN</sequence>
<dbReference type="GeneID" id="35382167"/>